<comment type="caution">
    <text evidence="3">The sequence shown here is derived from an EMBL/GenBank/DDBJ whole genome shotgun (WGS) entry which is preliminary data.</text>
</comment>
<evidence type="ECO:0000256" key="1">
    <source>
        <dbReference type="SAM" id="MobiDB-lite"/>
    </source>
</evidence>
<evidence type="ECO:0000313" key="4">
    <source>
        <dbReference type="Proteomes" id="UP000249081"/>
    </source>
</evidence>
<dbReference type="PANTHER" id="PTHR36304">
    <property type="entry name" value="DOMAIN GTPASE-ACTIVATING PROTEIN, PUTATIVE-RELATED-RELATED"/>
    <property type="match status" value="1"/>
</dbReference>
<reference evidence="3 4" key="2">
    <citation type="submission" date="2018-06" db="EMBL/GenBank/DDBJ databases">
        <title>Metagenomic assembly of (sub)arctic Cyanobacteria and their associated microbiome from non-axenic cultures.</title>
        <authorList>
            <person name="Baurain D."/>
        </authorList>
    </citation>
    <scope>NUCLEOTIDE SEQUENCE [LARGE SCALE GENOMIC DNA]</scope>
    <source>
        <strain evidence="3">ULC041bin1</strain>
    </source>
</reference>
<dbReference type="Proteomes" id="UP000249081">
    <property type="component" value="Unassembled WGS sequence"/>
</dbReference>
<reference evidence="4" key="1">
    <citation type="submission" date="2018-04" db="EMBL/GenBank/DDBJ databases">
        <authorList>
            <person name="Cornet L."/>
        </authorList>
    </citation>
    <scope>NUCLEOTIDE SEQUENCE [LARGE SCALE GENOMIC DNA]</scope>
</reference>
<evidence type="ECO:0000313" key="3">
    <source>
        <dbReference type="EMBL" id="PZO35979.1"/>
    </source>
</evidence>
<proteinExistence type="predicted"/>
<feature type="domain" description="PatA-like N-terminal" evidence="2">
    <location>
        <begin position="4"/>
        <end position="166"/>
    </location>
</feature>
<feature type="region of interest" description="Disordered" evidence="1">
    <location>
        <begin position="254"/>
        <end position="273"/>
    </location>
</feature>
<organism evidence="3 4">
    <name type="scientific">Shackletoniella antarctica</name>
    <dbReference type="NCBI Taxonomy" id="268115"/>
    <lineage>
        <taxon>Bacteria</taxon>
        <taxon>Bacillati</taxon>
        <taxon>Cyanobacteriota</taxon>
        <taxon>Cyanophyceae</taxon>
        <taxon>Oculatellales</taxon>
        <taxon>Oculatellaceae</taxon>
        <taxon>Shackletoniella</taxon>
    </lineage>
</organism>
<protein>
    <recommendedName>
        <fullName evidence="2">PatA-like N-terminal domain-containing protein</fullName>
    </recommendedName>
</protein>
<gene>
    <name evidence="3" type="ORF">DCF17_17850</name>
</gene>
<dbReference type="AlphaFoldDB" id="A0A2W4W1S3"/>
<name>A0A2W4W1S3_9CYAN</name>
<dbReference type="PANTHER" id="PTHR36304:SF4">
    <property type="entry name" value="DUF4388 DOMAIN-CONTAINING PROTEIN"/>
    <property type="match status" value="1"/>
</dbReference>
<dbReference type="InterPro" id="IPR025497">
    <property type="entry name" value="PatA-like_N"/>
</dbReference>
<dbReference type="Pfam" id="PF14332">
    <property type="entry name" value="DUF4388"/>
    <property type="match status" value="1"/>
</dbReference>
<sequence>MTVTGYLADFSLPELFQLLEQGNKTGLLTICTLNDKISVERHNHHIWFSQGQIVAAGNSLDQQGLMRLIAQRGWMGDRAVSRLAQSCQVNTPLGLCLKNQGVITAEQLKLLFYTQVMRQVCALFALPDGWFQFDPKAPLPVAEMTGLIATATDVTLAGLRALKDWAALDEKLPDPSSALVSVVEGKPNLRLNPNEWQVWEFTNGTMALKDVAQHLNLSVAKTQQIAFRLIVTGLAEEMPLMAAPPPSAFDLLEADPEPHLAPSQAPATANAGAPPVSQSFLQNLVGFLKSKV</sequence>
<dbReference type="EMBL" id="QBMN01000153">
    <property type="protein sequence ID" value="PZO35979.1"/>
    <property type="molecule type" value="Genomic_DNA"/>
</dbReference>
<evidence type="ECO:0000259" key="2">
    <source>
        <dbReference type="Pfam" id="PF14332"/>
    </source>
</evidence>
<accession>A0A2W4W1S3</accession>